<dbReference type="Gene3D" id="3.40.50.720">
    <property type="entry name" value="NAD(P)-binding Rossmann-like Domain"/>
    <property type="match status" value="1"/>
</dbReference>
<dbReference type="EMBL" id="RCHT01000009">
    <property type="protein sequence ID" value="RLL11382.1"/>
    <property type="molecule type" value="Genomic_DNA"/>
</dbReference>
<protein>
    <submittedName>
        <fullName evidence="1">FdrA domain protein</fullName>
    </submittedName>
</protein>
<proteinExistence type="predicted"/>
<sequence>MSKLNELFNKKLHIVNLGIESFYEDLKTQKQEAIHVDWKPVAGGNKKMASLLGMLK</sequence>
<reference evidence="1 2" key="1">
    <citation type="submission" date="2018-10" db="EMBL/GenBank/DDBJ databases">
        <title>Anaerotruncus faecis sp. nov., isolated from human feces.</title>
        <authorList>
            <person name="Wang Y.-J."/>
        </authorList>
    </citation>
    <scope>NUCLEOTIDE SEQUENCE [LARGE SCALE GENOMIC DNA]</scope>
    <source>
        <strain evidence="1 2">22A2-44</strain>
    </source>
</reference>
<evidence type="ECO:0000313" key="2">
    <source>
        <dbReference type="Proteomes" id="UP000276301"/>
    </source>
</evidence>
<dbReference type="RefSeq" id="WP_101549944.1">
    <property type="nucleotide sequence ID" value="NZ_DBFBJK010000028.1"/>
</dbReference>
<keyword evidence="2" id="KW-1185">Reference proteome</keyword>
<organism evidence="1 2">
    <name type="scientific">Anaerotruncus massiliensis</name>
    <name type="common">ex Liu et al. 2021</name>
    <dbReference type="NCBI Taxonomy" id="2321404"/>
    <lineage>
        <taxon>Bacteria</taxon>
        <taxon>Bacillati</taxon>
        <taxon>Bacillota</taxon>
        <taxon>Clostridia</taxon>
        <taxon>Eubacteriales</taxon>
        <taxon>Oscillospiraceae</taxon>
        <taxon>Anaerotruncus</taxon>
    </lineage>
</organism>
<gene>
    <name evidence="1" type="ORF">D4A47_07105</name>
</gene>
<dbReference type="AlphaFoldDB" id="A0A498CLY3"/>
<comment type="caution">
    <text evidence="1">The sequence shown here is derived from an EMBL/GenBank/DDBJ whole genome shotgun (WGS) entry which is preliminary data.</text>
</comment>
<evidence type="ECO:0000313" key="1">
    <source>
        <dbReference type="EMBL" id="RLL11382.1"/>
    </source>
</evidence>
<accession>A0A498CLY3</accession>
<dbReference type="Proteomes" id="UP000276301">
    <property type="component" value="Unassembled WGS sequence"/>
</dbReference>
<name>A0A498CLY3_9FIRM</name>